<organism evidence="1 2">
    <name type="scientific">Stenotrophomonas phage YB07</name>
    <dbReference type="NCBI Taxonomy" id="2555548"/>
    <lineage>
        <taxon>Viruses</taxon>
        <taxon>Duplodnaviria</taxon>
        <taxon>Heunggongvirae</taxon>
        <taxon>Uroviricota</taxon>
        <taxon>Caudoviricetes</taxon>
        <taxon>Menderavirus</taxon>
        <taxon>Menderavirus IMESM1</taxon>
    </lineage>
</organism>
<dbReference type="GeneID" id="55614806"/>
<dbReference type="Proteomes" id="UP000294655">
    <property type="component" value="Segment"/>
</dbReference>
<evidence type="ECO:0000313" key="1">
    <source>
        <dbReference type="EMBL" id="QBP06332.1"/>
    </source>
</evidence>
<sequence>MSTNTTKTDNTTGYVGKRISTKQYKQWLARATINGASNPPKKTAPGERHGIRFAIQDLVIGKPLQFVPKSAAKVVTEADKITAAVKGK</sequence>
<dbReference type="RefSeq" id="YP_009844482.1">
    <property type="nucleotide sequence ID" value="NC_048755.1"/>
</dbReference>
<accession>A0A482IEG8</accession>
<dbReference type="KEGG" id="vg:55614806"/>
<dbReference type="EMBL" id="MK580972">
    <property type="protein sequence ID" value="QBP06332.1"/>
    <property type="molecule type" value="Genomic_DNA"/>
</dbReference>
<protein>
    <submittedName>
        <fullName evidence="1">Uncharacterized protein</fullName>
    </submittedName>
</protein>
<proteinExistence type="predicted"/>
<evidence type="ECO:0000313" key="2">
    <source>
        <dbReference type="Proteomes" id="UP000294655"/>
    </source>
</evidence>
<reference evidence="1 2" key="1">
    <citation type="submission" date="2019-02" db="EMBL/GenBank/DDBJ databases">
        <authorList>
            <person name="He Y."/>
            <person name="Shi H."/>
            <person name="Li J."/>
            <person name="Sun Y."/>
        </authorList>
    </citation>
    <scope>NUCLEOTIDE SEQUENCE [LARGE SCALE GENOMIC DNA]</scope>
</reference>
<name>A0A482IEG8_9CAUD</name>